<protein>
    <submittedName>
        <fullName evidence="1">Uncharacterized protein</fullName>
    </submittedName>
</protein>
<reference evidence="1 2" key="1">
    <citation type="submission" date="2024-09" db="EMBL/GenBank/DDBJ databases">
        <authorList>
            <person name="Sun Q."/>
            <person name="Mori K."/>
        </authorList>
    </citation>
    <scope>NUCLEOTIDE SEQUENCE [LARGE SCALE GENOMIC DNA]</scope>
    <source>
        <strain evidence="1 2">JCM 3324</strain>
    </source>
</reference>
<dbReference type="Proteomes" id="UP001589568">
    <property type="component" value="Unassembled WGS sequence"/>
</dbReference>
<dbReference type="RefSeq" id="WP_345407864.1">
    <property type="nucleotide sequence ID" value="NZ_BAAAXS010000001.1"/>
</dbReference>
<accession>A0ABV5NHC8</accession>
<keyword evidence="2" id="KW-1185">Reference proteome</keyword>
<organism evidence="1 2">
    <name type="scientific">Nonomuraea salmonea</name>
    <dbReference type="NCBI Taxonomy" id="46181"/>
    <lineage>
        <taxon>Bacteria</taxon>
        <taxon>Bacillati</taxon>
        <taxon>Actinomycetota</taxon>
        <taxon>Actinomycetes</taxon>
        <taxon>Streptosporangiales</taxon>
        <taxon>Streptosporangiaceae</taxon>
        <taxon>Nonomuraea</taxon>
    </lineage>
</organism>
<sequence>MCTPAGRDEYFVRIGDVVAGKDAPPPQLSPDELAERRRAAELAPAYRSEFL</sequence>
<evidence type="ECO:0000313" key="2">
    <source>
        <dbReference type="Proteomes" id="UP001589568"/>
    </source>
</evidence>
<name>A0ABV5NHC8_9ACTN</name>
<comment type="caution">
    <text evidence="1">The sequence shown here is derived from an EMBL/GenBank/DDBJ whole genome shotgun (WGS) entry which is preliminary data.</text>
</comment>
<evidence type="ECO:0000313" key="1">
    <source>
        <dbReference type="EMBL" id="MFB9469684.1"/>
    </source>
</evidence>
<proteinExistence type="predicted"/>
<gene>
    <name evidence="1" type="ORF">ACFFR3_09200</name>
</gene>
<dbReference type="EMBL" id="JBHMCF010000008">
    <property type="protein sequence ID" value="MFB9469684.1"/>
    <property type="molecule type" value="Genomic_DNA"/>
</dbReference>